<proteinExistence type="predicted"/>
<dbReference type="InterPro" id="IPR052980">
    <property type="entry name" value="Crinkler_effector"/>
</dbReference>
<comment type="caution">
    <text evidence="1">The sequence shown here is derived from an EMBL/GenBank/DDBJ whole genome shotgun (WGS) entry which is preliminary data.</text>
</comment>
<organism evidence="1 2">
    <name type="scientific">Prymnesium parvum</name>
    <name type="common">Toxic golden alga</name>
    <dbReference type="NCBI Taxonomy" id="97485"/>
    <lineage>
        <taxon>Eukaryota</taxon>
        <taxon>Haptista</taxon>
        <taxon>Haptophyta</taxon>
        <taxon>Prymnesiophyceae</taxon>
        <taxon>Prymnesiales</taxon>
        <taxon>Prymnesiaceae</taxon>
        <taxon>Prymnesium</taxon>
    </lineage>
</organism>
<gene>
    <name evidence="1" type="ORF">AB1Y20_022282</name>
</gene>
<dbReference type="EMBL" id="JBGBPQ010000008">
    <property type="protein sequence ID" value="KAL1520713.1"/>
    <property type="molecule type" value="Genomic_DNA"/>
</dbReference>
<dbReference type="PANTHER" id="PTHR33129:SF1">
    <property type="entry name" value="ATP-BINDING PROTEIN"/>
    <property type="match status" value="1"/>
</dbReference>
<evidence type="ECO:0008006" key="3">
    <source>
        <dbReference type="Google" id="ProtNLM"/>
    </source>
</evidence>
<dbReference type="AlphaFoldDB" id="A0AB34JGR0"/>
<dbReference type="Proteomes" id="UP001515480">
    <property type="component" value="Unassembled WGS sequence"/>
</dbReference>
<evidence type="ECO:0000313" key="1">
    <source>
        <dbReference type="EMBL" id="KAL1520713.1"/>
    </source>
</evidence>
<keyword evidence="2" id="KW-1185">Reference proteome</keyword>
<accession>A0AB34JGR0</accession>
<name>A0AB34JGR0_PRYPA</name>
<reference evidence="1 2" key="1">
    <citation type="journal article" date="2024" name="Science">
        <title>Giant polyketide synthase enzymes in the biosynthesis of giant marine polyether toxins.</title>
        <authorList>
            <person name="Fallon T.R."/>
            <person name="Shende V.V."/>
            <person name="Wierzbicki I.H."/>
            <person name="Pendleton A.L."/>
            <person name="Watervoot N.F."/>
            <person name="Auber R.P."/>
            <person name="Gonzalez D.J."/>
            <person name="Wisecaver J.H."/>
            <person name="Moore B.S."/>
        </authorList>
    </citation>
    <scope>NUCLEOTIDE SEQUENCE [LARGE SCALE GENOMIC DNA]</scope>
    <source>
        <strain evidence="1 2">12B1</strain>
    </source>
</reference>
<dbReference type="PANTHER" id="PTHR33129">
    <property type="entry name" value="PROTEIN KINASE DOMAIN-CONTAINING PROTEIN-RELATED"/>
    <property type="match status" value="1"/>
</dbReference>
<evidence type="ECO:0000313" key="2">
    <source>
        <dbReference type="Proteomes" id="UP001515480"/>
    </source>
</evidence>
<sequence>MCGEGWEEEEWTPYIQQVVRFLFEEKKVTQKKVLAAAKGLIDYGATTEAELKKVADTKLEFRSTLHAKGIPEAICDSLFVKYCAPGLNGSASEAQLLAVDLDWTLVCGFVARRQLVCRPSNASRVAETQEAKWQVAFFSGTVVFGAQDGPQVVDLGVTNAFGQQIPAGRIFVRQCYRSLFTIIWDFFCNSAVDSTFMLSGTPGVGKSLLGLLFLIDLINFLMSFNHQQICNKNARLGMAILDGRIVYEHCNGSRGRSDFYLIDVLTRRVVKMDEWKPTQRDSTIFLIKDGKCDIFDFAGPTFWVSSPRPDDFREVSKRYNVKKAFMPPWDEAEILSCWKANCAPEGLFSEVSFDTTSPSREAIVALDAYAEMYVEHQPTLLVAMFKGGVAGVGGAPSKDDLTAALRDIKEKMADDAVTQEAVLRRWILDLGAVPRRVFLPKEAYERLDGGFRDAKKKDFETLSEYIDTSGCSENQTSANFKESHALLLMQAHPDFLGYDLIPASVRVGKRILSEMLKKQVKEAESLIGRVQGSNKGLVFEPYAHFKLRNAGQKLIAYSLADTKLTLELDFCTAMEETPVSNLALSDPAFSIDDGKFYVPTDAAFPVINSWTSKYMFQMTVSSLTTSMGHPIKSVSALFKIISGKADIKHLVFVMPRSEEQYLHQMVPQAHICSNRTPPISTNGPQGGWTGFTQHVLFL</sequence>
<protein>
    <recommendedName>
        <fullName evidence="3">Crinkler (CRN) family protein</fullName>
    </recommendedName>
</protein>